<gene>
    <name evidence="1" type="ORF">NM961_12970</name>
</gene>
<reference evidence="1" key="1">
    <citation type="submission" date="2022-07" db="EMBL/GenBank/DDBJ databases">
        <title>Tahibacter sp., a new gammaproteobacterium isolated from the silt sample collected at pig farm.</title>
        <authorList>
            <person name="Chen H."/>
        </authorList>
    </citation>
    <scope>NUCLEOTIDE SEQUENCE</scope>
    <source>
        <strain evidence="1">P2K</strain>
    </source>
</reference>
<name>A0ABT1QTL2_9GAMM</name>
<dbReference type="InterPro" id="IPR030976">
    <property type="entry name" value="Mod_pep_NH_fam"/>
</dbReference>
<evidence type="ECO:0000313" key="2">
    <source>
        <dbReference type="Proteomes" id="UP001165498"/>
    </source>
</evidence>
<dbReference type="Proteomes" id="UP001165498">
    <property type="component" value="Unassembled WGS sequence"/>
</dbReference>
<dbReference type="NCBIfam" id="TIGR04509">
    <property type="entry name" value="mod_pep_NH_fam"/>
    <property type="match status" value="1"/>
</dbReference>
<organism evidence="1 2">
    <name type="scientific">Tahibacter harae</name>
    <dbReference type="NCBI Taxonomy" id="2963937"/>
    <lineage>
        <taxon>Bacteria</taxon>
        <taxon>Pseudomonadati</taxon>
        <taxon>Pseudomonadota</taxon>
        <taxon>Gammaproteobacteria</taxon>
        <taxon>Lysobacterales</taxon>
        <taxon>Rhodanobacteraceae</taxon>
        <taxon>Tahibacter</taxon>
    </lineage>
</organism>
<dbReference type="RefSeq" id="WP_255914815.1">
    <property type="nucleotide sequence ID" value="NZ_JANFQO010000011.1"/>
</dbReference>
<protein>
    <submittedName>
        <fullName evidence="1">NHLP-related RiPP peptide</fullName>
    </submittedName>
</protein>
<accession>A0ABT1QTL2</accession>
<sequence>MANELTPQQVELLLDRLGNDDNFRAAVSKDPAAALQSAGLPVELAACFQKAETLPTKQAAVAANQVLRAKSNVTLSMSIHKLCDR</sequence>
<proteinExistence type="predicted"/>
<keyword evidence="2" id="KW-1185">Reference proteome</keyword>
<comment type="caution">
    <text evidence="1">The sequence shown here is derived from an EMBL/GenBank/DDBJ whole genome shotgun (WGS) entry which is preliminary data.</text>
</comment>
<evidence type="ECO:0000313" key="1">
    <source>
        <dbReference type="EMBL" id="MCQ4165624.1"/>
    </source>
</evidence>
<dbReference type="EMBL" id="JANFQO010000011">
    <property type="protein sequence ID" value="MCQ4165624.1"/>
    <property type="molecule type" value="Genomic_DNA"/>
</dbReference>